<dbReference type="EMBL" id="JALAYX010000004">
    <property type="protein sequence ID" value="MCJ8239873.1"/>
    <property type="molecule type" value="Genomic_DNA"/>
</dbReference>
<dbReference type="Pfam" id="PF05845">
    <property type="entry name" value="PhnH"/>
    <property type="match status" value="1"/>
</dbReference>
<evidence type="ECO:0000313" key="1">
    <source>
        <dbReference type="EMBL" id="MCJ8239873.1"/>
    </source>
</evidence>
<protein>
    <submittedName>
        <fullName evidence="1">Phosphonate C-P lyase system protein PhnH</fullName>
    </submittedName>
</protein>
<comment type="caution">
    <text evidence="1">The sequence shown here is derived from an EMBL/GenBank/DDBJ whole genome shotgun (WGS) entry which is preliminary data.</text>
</comment>
<gene>
    <name evidence="1" type="primary">phnH</name>
    <name evidence="1" type="ORF">MKJ03_16200</name>
</gene>
<dbReference type="InterPro" id="IPR038058">
    <property type="entry name" value="PhnH-like_sp"/>
</dbReference>
<dbReference type="GO" id="GO:0016829">
    <property type="term" value="F:lyase activity"/>
    <property type="evidence" value="ECO:0007669"/>
    <property type="project" value="UniProtKB-KW"/>
</dbReference>
<dbReference type="Gene3D" id="3.40.50.11310">
    <property type="entry name" value="Bacterial phosphonate metabolism protein PhnH"/>
    <property type="match status" value="1"/>
</dbReference>
<dbReference type="SUPFAM" id="SSF159709">
    <property type="entry name" value="PhnH-like"/>
    <property type="match status" value="1"/>
</dbReference>
<dbReference type="Proteomes" id="UP001522662">
    <property type="component" value="Unassembled WGS sequence"/>
</dbReference>
<proteinExistence type="predicted"/>
<reference evidence="1 2" key="1">
    <citation type="submission" date="2022-03" db="EMBL/GenBank/DDBJ databases">
        <title>Rhizobium SSM4.3 sp. nov., isolated from Sediment (Gouqi Island).</title>
        <authorList>
            <person name="Chen G."/>
        </authorList>
    </citation>
    <scope>NUCLEOTIDE SEQUENCE [LARGE SCALE GENOMIC DNA]</scope>
    <source>
        <strain evidence="1 2">SSM4.3</strain>
    </source>
</reference>
<name>A0ABT0D392_9HYPH</name>
<dbReference type="NCBIfam" id="TIGR03292">
    <property type="entry name" value="PhnH_redo"/>
    <property type="match status" value="1"/>
</dbReference>
<dbReference type="PIRSF" id="PIRSF020680">
    <property type="entry name" value="PhnH"/>
    <property type="match status" value="1"/>
</dbReference>
<evidence type="ECO:0000313" key="2">
    <source>
        <dbReference type="Proteomes" id="UP001522662"/>
    </source>
</evidence>
<accession>A0ABT0D392</accession>
<organism evidence="1 2">
    <name type="scientific">Peteryoungia algae</name>
    <dbReference type="NCBI Taxonomy" id="2919917"/>
    <lineage>
        <taxon>Bacteria</taxon>
        <taxon>Pseudomonadati</taxon>
        <taxon>Pseudomonadota</taxon>
        <taxon>Alphaproteobacteria</taxon>
        <taxon>Hyphomicrobiales</taxon>
        <taxon>Rhizobiaceae</taxon>
        <taxon>Peteryoungia</taxon>
    </lineage>
</organism>
<dbReference type="InterPro" id="IPR008772">
    <property type="entry name" value="Phosphonate_metab_PhnH"/>
</dbReference>
<sequence length="202" mass="21424">MLEHTETLEGGFPDAATHAQEIFRAVMDAMARPGTLGLVQVPVAPPAPLGIAAGALLLTLCDHDTPIWVSSTIAKSALPAWISFHTGASLTSDKSETGFAFVEAGAPIPSLTQFSPGTQEYPDRSTTLVIEVAALDDGQPLHLTGPGIRDTAMIAPEGLPETFLRQWSDNGAIFPRGVDVILSCGHRFIALPRTTKIREMEA</sequence>
<dbReference type="RefSeq" id="WP_245137328.1">
    <property type="nucleotide sequence ID" value="NZ_CP128477.1"/>
</dbReference>
<keyword evidence="2" id="KW-1185">Reference proteome</keyword>
<keyword evidence="1" id="KW-0456">Lyase</keyword>